<gene>
    <name evidence="1" type="ORF">B296_00001657</name>
</gene>
<dbReference type="EMBL" id="AMZH03001694">
    <property type="protein sequence ID" value="RRT78369.1"/>
    <property type="molecule type" value="Genomic_DNA"/>
</dbReference>
<accession>A0A427AQ58</accession>
<name>A0A427AQ58_ENSVE</name>
<dbReference type="Proteomes" id="UP000287651">
    <property type="component" value="Unassembled WGS sequence"/>
</dbReference>
<comment type="caution">
    <text evidence="1">The sequence shown here is derived from an EMBL/GenBank/DDBJ whole genome shotgun (WGS) entry which is preliminary data.</text>
</comment>
<evidence type="ECO:0000313" key="2">
    <source>
        <dbReference type="Proteomes" id="UP000287651"/>
    </source>
</evidence>
<evidence type="ECO:0000313" key="1">
    <source>
        <dbReference type="EMBL" id="RRT78369.1"/>
    </source>
</evidence>
<reference evidence="1 2" key="1">
    <citation type="journal article" date="2014" name="Agronomy (Basel)">
        <title>A Draft Genome Sequence for Ensete ventricosum, the Drought-Tolerant Tree Against Hunger.</title>
        <authorList>
            <person name="Harrison J."/>
            <person name="Moore K.A."/>
            <person name="Paszkiewicz K."/>
            <person name="Jones T."/>
            <person name="Grant M."/>
            <person name="Ambacheew D."/>
            <person name="Muzemil S."/>
            <person name="Studholme D.J."/>
        </authorList>
    </citation>
    <scope>NUCLEOTIDE SEQUENCE [LARGE SCALE GENOMIC DNA]</scope>
</reference>
<proteinExistence type="predicted"/>
<dbReference type="AlphaFoldDB" id="A0A427AQ58"/>
<organism evidence="1 2">
    <name type="scientific">Ensete ventricosum</name>
    <name type="common">Abyssinian banana</name>
    <name type="synonym">Musa ensete</name>
    <dbReference type="NCBI Taxonomy" id="4639"/>
    <lineage>
        <taxon>Eukaryota</taxon>
        <taxon>Viridiplantae</taxon>
        <taxon>Streptophyta</taxon>
        <taxon>Embryophyta</taxon>
        <taxon>Tracheophyta</taxon>
        <taxon>Spermatophyta</taxon>
        <taxon>Magnoliopsida</taxon>
        <taxon>Liliopsida</taxon>
        <taxon>Zingiberales</taxon>
        <taxon>Musaceae</taxon>
        <taxon>Ensete</taxon>
    </lineage>
</organism>
<protein>
    <submittedName>
        <fullName evidence="1">Uncharacterized protein</fullName>
    </submittedName>
</protein>
<sequence length="101" mass="11464">MTSRVCRKKTKRLTGRSSGVVEKLTGSGGCTAQVSSCIATTQESRQQATVGSPRPTIVLPIPYFQGGFRRLYRSYPDFLNTFEFWLQILKPIVVYKYFKFS</sequence>